<feature type="region of interest" description="Disordered" evidence="7">
    <location>
        <begin position="1"/>
        <end position="49"/>
    </location>
</feature>
<evidence type="ECO:0000256" key="4">
    <source>
        <dbReference type="ARBA" id="ARBA00022553"/>
    </source>
</evidence>
<feature type="compositionally biased region" description="Basic residues" evidence="7">
    <location>
        <begin position="13"/>
        <end position="39"/>
    </location>
</feature>
<sequence>VSSRSSSRNRAGPGRRSRSRSHSRKRHLRKSRRHSRSSSRSRCCSRSSPALGEGRITYRRAYAVLPGRRYYGFDPMVYPKEHSSWRERSRKRSWSRTPFHLSEKDKMELLEIAKASAAKSLGIANLDLPVSLKTVPVAKERNCETAVPNTAKFESLDNENASEYNTNTSMTQTIPKKKTKRLCYFNVRWKDIYSWIR</sequence>
<gene>
    <name evidence="8" type="ORF">HPG69_004486</name>
</gene>
<feature type="compositionally biased region" description="Low complexity" evidence="7">
    <location>
        <begin position="40"/>
        <end position="49"/>
    </location>
</feature>
<name>A0A7J7FA70_DICBM</name>
<organism evidence="8 9">
    <name type="scientific">Diceros bicornis minor</name>
    <name type="common">South-central black rhinoceros</name>
    <dbReference type="NCBI Taxonomy" id="77932"/>
    <lineage>
        <taxon>Eukaryota</taxon>
        <taxon>Metazoa</taxon>
        <taxon>Chordata</taxon>
        <taxon>Craniata</taxon>
        <taxon>Vertebrata</taxon>
        <taxon>Euteleostomi</taxon>
        <taxon>Mammalia</taxon>
        <taxon>Eutheria</taxon>
        <taxon>Laurasiatheria</taxon>
        <taxon>Perissodactyla</taxon>
        <taxon>Rhinocerotidae</taxon>
        <taxon>Diceros</taxon>
    </lineage>
</organism>
<dbReference type="PANTHER" id="PTHR47622">
    <property type="entry name" value="ARGININE/SERINE-RICH PROTEIN 1"/>
    <property type="match status" value="1"/>
</dbReference>
<protein>
    <recommendedName>
        <fullName evidence="3">Arginine/serine-rich protein 1</fullName>
    </recommendedName>
</protein>
<reference evidence="8 9" key="1">
    <citation type="journal article" date="2020" name="Mol. Biol. Evol.">
        <title>Interspecific Gene Flow and the Evolution of Specialization in Black and White Rhinoceros.</title>
        <authorList>
            <person name="Moodley Y."/>
            <person name="Westbury M.V."/>
            <person name="Russo I.M."/>
            <person name="Gopalakrishnan S."/>
            <person name="Rakotoarivelo A."/>
            <person name="Olsen R.A."/>
            <person name="Prost S."/>
            <person name="Tunstall T."/>
            <person name="Ryder O.A."/>
            <person name="Dalen L."/>
            <person name="Bruford M.W."/>
        </authorList>
    </citation>
    <scope>NUCLEOTIDE SEQUENCE [LARGE SCALE GENOMIC DNA]</scope>
    <source>
        <strain evidence="8">SBR-YM</strain>
        <tissue evidence="8">Skin</tissue>
    </source>
</reference>
<keyword evidence="4" id="KW-0597">Phosphoprotein</keyword>
<feature type="compositionally biased region" description="Low complexity" evidence="7">
    <location>
        <begin position="1"/>
        <end position="12"/>
    </location>
</feature>
<evidence type="ECO:0000256" key="5">
    <source>
        <dbReference type="ARBA" id="ARBA00023242"/>
    </source>
</evidence>
<keyword evidence="5" id="KW-0539">Nucleus</keyword>
<evidence type="ECO:0000313" key="8">
    <source>
        <dbReference type="EMBL" id="KAF5924614.1"/>
    </source>
</evidence>
<proteinExistence type="inferred from homology"/>
<feature type="non-terminal residue" evidence="8">
    <location>
        <position position="1"/>
    </location>
</feature>
<keyword evidence="9" id="KW-1185">Reference proteome</keyword>
<comment type="subcellular location">
    <subcellularLocation>
        <location evidence="1">Nucleus</location>
    </subcellularLocation>
</comment>
<accession>A0A7J7FA70</accession>
<evidence type="ECO:0000256" key="7">
    <source>
        <dbReference type="SAM" id="MobiDB-lite"/>
    </source>
</evidence>
<dbReference type="Proteomes" id="UP000551758">
    <property type="component" value="Unassembled WGS sequence"/>
</dbReference>
<dbReference type="Pfam" id="PF17069">
    <property type="entry name" value="RSRP"/>
    <property type="match status" value="1"/>
</dbReference>
<evidence type="ECO:0000256" key="6">
    <source>
        <dbReference type="ARBA" id="ARBA00034666"/>
    </source>
</evidence>
<dbReference type="InterPro" id="IPR029656">
    <property type="entry name" value="RSRP1"/>
</dbReference>
<dbReference type="AlphaFoldDB" id="A0A7J7FA70"/>
<evidence type="ECO:0000256" key="1">
    <source>
        <dbReference type="ARBA" id="ARBA00004123"/>
    </source>
</evidence>
<comment type="similarity">
    <text evidence="2">Belongs to the RSRP family.</text>
</comment>
<comment type="function">
    <text evidence="6">Probably acts as a spliceosomal factor that contributes to spliceosome assembly and regulates the isoform switching of proteins such as PARP6.</text>
</comment>
<comment type="caution">
    <text evidence="8">The sequence shown here is derived from an EMBL/GenBank/DDBJ whole genome shotgun (WGS) entry which is preliminary data.</text>
</comment>
<dbReference type="EMBL" id="JACDTQ010000948">
    <property type="protein sequence ID" value="KAF5924614.1"/>
    <property type="molecule type" value="Genomic_DNA"/>
</dbReference>
<evidence type="ECO:0000256" key="3">
    <source>
        <dbReference type="ARBA" id="ARBA00018147"/>
    </source>
</evidence>
<dbReference type="GO" id="GO:0005634">
    <property type="term" value="C:nucleus"/>
    <property type="evidence" value="ECO:0007669"/>
    <property type="project" value="UniProtKB-SubCell"/>
</dbReference>
<evidence type="ECO:0000313" key="9">
    <source>
        <dbReference type="Proteomes" id="UP000551758"/>
    </source>
</evidence>
<dbReference type="PANTHER" id="PTHR47622:SF1">
    <property type="entry name" value="ARGININE_SERINE-RICH PROTEIN 1"/>
    <property type="match status" value="1"/>
</dbReference>
<evidence type="ECO:0000256" key="2">
    <source>
        <dbReference type="ARBA" id="ARBA00009534"/>
    </source>
</evidence>
<feature type="non-terminal residue" evidence="8">
    <location>
        <position position="197"/>
    </location>
</feature>